<dbReference type="AlphaFoldDB" id="A0A1G5PSN4"/>
<evidence type="ECO:0000313" key="2">
    <source>
        <dbReference type="EMBL" id="SCZ52564.1"/>
    </source>
</evidence>
<accession>A0A1G5PSN4</accession>
<evidence type="ECO:0000259" key="1">
    <source>
        <dbReference type="Pfam" id="PF08241"/>
    </source>
</evidence>
<reference evidence="2 3" key="1">
    <citation type="submission" date="2016-10" db="EMBL/GenBank/DDBJ databases">
        <authorList>
            <person name="de Groot N.N."/>
        </authorList>
    </citation>
    <scope>NUCLEOTIDE SEQUENCE [LARGE SCALE GENOMIC DNA]</scope>
    <source>
        <strain evidence="2 3">HLD2</strain>
    </source>
</reference>
<dbReference type="Proteomes" id="UP000199648">
    <property type="component" value="Unassembled WGS sequence"/>
</dbReference>
<sequence>MSERMKETREMLARHHRDGERFAQMMKESFERRFDEAFWADWEQWVVPAYSERPVILDLGAGPGMFVKAAAERYPAARVVGVECAPYMLDAAETLPDNGELLCQDLHDPHFPLEEASVDAAVASVVLHEMNQPVRALQELTRCLRPGGRLLILDWVRAPLEVYVRNQTDEGRLFDPETPVDELEDLFVHFVEHNRFSREDLYYLLHRTGFAVIDSTVTREGRYGRLIAQRR</sequence>
<dbReference type="OrthoDB" id="5794052at2"/>
<dbReference type="PANTHER" id="PTHR43591:SF24">
    <property type="entry name" value="2-METHOXY-6-POLYPRENYL-1,4-BENZOQUINOL METHYLASE, MITOCHONDRIAL"/>
    <property type="match status" value="1"/>
</dbReference>
<dbReference type="GO" id="GO:0032259">
    <property type="term" value="P:methylation"/>
    <property type="evidence" value="ECO:0007669"/>
    <property type="project" value="UniProtKB-KW"/>
</dbReference>
<dbReference type="STRING" id="415747.SAMN03097708_00768"/>
<dbReference type="GO" id="GO:0008757">
    <property type="term" value="F:S-adenosylmethionine-dependent methyltransferase activity"/>
    <property type="evidence" value="ECO:0007669"/>
    <property type="project" value="InterPro"/>
</dbReference>
<feature type="domain" description="Methyltransferase type 11" evidence="1">
    <location>
        <begin position="57"/>
        <end position="152"/>
    </location>
</feature>
<dbReference type="InterPro" id="IPR029063">
    <property type="entry name" value="SAM-dependent_MTases_sf"/>
</dbReference>
<evidence type="ECO:0000313" key="3">
    <source>
        <dbReference type="Proteomes" id="UP000199648"/>
    </source>
</evidence>
<dbReference type="InterPro" id="IPR013216">
    <property type="entry name" value="Methyltransf_11"/>
</dbReference>
<dbReference type="CDD" id="cd02440">
    <property type="entry name" value="AdoMet_MTases"/>
    <property type="match status" value="1"/>
</dbReference>
<gene>
    <name evidence="2" type="ORF">SAMN03097708_00768</name>
</gene>
<protein>
    <submittedName>
        <fullName evidence="2">Methyltransferase domain-containing protein</fullName>
    </submittedName>
</protein>
<dbReference type="Gene3D" id="3.40.50.150">
    <property type="entry name" value="Vaccinia Virus protein VP39"/>
    <property type="match status" value="1"/>
</dbReference>
<dbReference type="PANTHER" id="PTHR43591">
    <property type="entry name" value="METHYLTRANSFERASE"/>
    <property type="match status" value="1"/>
</dbReference>
<keyword evidence="3" id="KW-1185">Reference proteome</keyword>
<keyword evidence="2" id="KW-0489">Methyltransferase</keyword>
<organism evidence="2 3">
    <name type="scientific">Thiohalomonas denitrificans</name>
    <dbReference type="NCBI Taxonomy" id="415747"/>
    <lineage>
        <taxon>Bacteria</taxon>
        <taxon>Pseudomonadati</taxon>
        <taxon>Pseudomonadota</taxon>
        <taxon>Gammaproteobacteria</taxon>
        <taxon>Thiohalomonadales</taxon>
        <taxon>Thiohalomonadaceae</taxon>
        <taxon>Thiohalomonas</taxon>
    </lineage>
</organism>
<name>A0A1G5PSN4_9GAMM</name>
<dbReference type="Pfam" id="PF08241">
    <property type="entry name" value="Methyltransf_11"/>
    <property type="match status" value="1"/>
</dbReference>
<keyword evidence="2" id="KW-0808">Transferase</keyword>
<dbReference type="EMBL" id="FMWD01000002">
    <property type="protein sequence ID" value="SCZ52564.1"/>
    <property type="molecule type" value="Genomic_DNA"/>
</dbReference>
<dbReference type="RefSeq" id="WP_092992786.1">
    <property type="nucleotide sequence ID" value="NZ_FMWD01000002.1"/>
</dbReference>
<proteinExistence type="predicted"/>
<dbReference type="SUPFAM" id="SSF53335">
    <property type="entry name" value="S-adenosyl-L-methionine-dependent methyltransferases"/>
    <property type="match status" value="1"/>
</dbReference>